<dbReference type="InterPro" id="IPR050300">
    <property type="entry name" value="GDXG_lipolytic_enzyme"/>
</dbReference>
<evidence type="ECO:0000256" key="3">
    <source>
        <dbReference type="PROSITE-ProRule" id="PRU10038"/>
    </source>
</evidence>
<dbReference type="Gene3D" id="3.40.50.1820">
    <property type="entry name" value="alpha/beta hydrolase"/>
    <property type="match status" value="1"/>
</dbReference>
<feature type="active site" evidence="3">
    <location>
        <position position="170"/>
    </location>
</feature>
<dbReference type="InterPro" id="IPR029058">
    <property type="entry name" value="AB_hydrolase_fold"/>
</dbReference>
<dbReference type="InterPro" id="IPR013094">
    <property type="entry name" value="AB_hydrolase_3"/>
</dbReference>
<evidence type="ECO:0000259" key="4">
    <source>
        <dbReference type="Pfam" id="PF07859"/>
    </source>
</evidence>
<feature type="domain" description="Alpha/beta hydrolase fold-3" evidence="4">
    <location>
        <begin position="92"/>
        <end position="309"/>
    </location>
</feature>
<comment type="caution">
    <text evidence="5">The sequence shown here is derived from an EMBL/GenBank/DDBJ whole genome shotgun (WGS) entry which is preliminary data.</text>
</comment>
<dbReference type="Pfam" id="PF07859">
    <property type="entry name" value="Abhydrolase_3"/>
    <property type="match status" value="1"/>
</dbReference>
<dbReference type="PANTHER" id="PTHR48081:SF8">
    <property type="entry name" value="ALPHA_BETA HYDROLASE FOLD-3 DOMAIN-CONTAINING PROTEIN-RELATED"/>
    <property type="match status" value="1"/>
</dbReference>
<protein>
    <recommendedName>
        <fullName evidence="4">Alpha/beta hydrolase fold-3 domain-containing protein</fullName>
    </recommendedName>
</protein>
<keyword evidence="2" id="KW-0378">Hydrolase</keyword>
<reference evidence="5 6" key="1">
    <citation type="submission" date="2018-11" db="EMBL/GenBank/DDBJ databases">
        <title>Genome assembly of Steccherinum ochraceum LE-BIN_3174, the white-rot fungus of the Steccherinaceae family (The Residual Polyporoid clade, Polyporales, Basidiomycota).</title>
        <authorList>
            <person name="Fedorova T.V."/>
            <person name="Glazunova O.A."/>
            <person name="Landesman E.O."/>
            <person name="Moiseenko K.V."/>
            <person name="Psurtseva N.V."/>
            <person name="Savinova O.S."/>
            <person name="Shakhova N.V."/>
            <person name="Tyazhelova T.V."/>
            <person name="Vasina D.V."/>
        </authorList>
    </citation>
    <scope>NUCLEOTIDE SEQUENCE [LARGE SCALE GENOMIC DNA]</scope>
    <source>
        <strain evidence="5 6">LE-BIN_3174</strain>
    </source>
</reference>
<accession>A0A4R0R8B1</accession>
<dbReference type="InterPro" id="IPR033140">
    <property type="entry name" value="Lipase_GDXG_put_SER_AS"/>
</dbReference>
<keyword evidence="6" id="KW-1185">Reference proteome</keyword>
<evidence type="ECO:0000313" key="5">
    <source>
        <dbReference type="EMBL" id="TCD63970.1"/>
    </source>
</evidence>
<name>A0A4R0R8B1_9APHY</name>
<evidence type="ECO:0000256" key="2">
    <source>
        <dbReference type="ARBA" id="ARBA00022801"/>
    </source>
</evidence>
<dbReference type="EMBL" id="RWJN01000264">
    <property type="protein sequence ID" value="TCD63970.1"/>
    <property type="molecule type" value="Genomic_DNA"/>
</dbReference>
<organism evidence="5 6">
    <name type="scientific">Steccherinum ochraceum</name>
    <dbReference type="NCBI Taxonomy" id="92696"/>
    <lineage>
        <taxon>Eukaryota</taxon>
        <taxon>Fungi</taxon>
        <taxon>Dikarya</taxon>
        <taxon>Basidiomycota</taxon>
        <taxon>Agaricomycotina</taxon>
        <taxon>Agaricomycetes</taxon>
        <taxon>Polyporales</taxon>
        <taxon>Steccherinaceae</taxon>
        <taxon>Steccherinum</taxon>
    </lineage>
</organism>
<dbReference type="PROSITE" id="PS01174">
    <property type="entry name" value="LIPASE_GDXG_SER"/>
    <property type="match status" value="1"/>
</dbReference>
<evidence type="ECO:0000313" key="6">
    <source>
        <dbReference type="Proteomes" id="UP000292702"/>
    </source>
</evidence>
<sequence>MSDSPNARFGVLDPEYAEAFAKLPQMPTPEGIEASRKFAEFYTDMIRKAQAEHLPDASTYKVEDHSVAVDNGSIRVKVITPTSGEGPYPALYYTHGGGFAVGSPELNEFALTAIAVELGIIIASVDYRLAPEYPHPIPHNDSLAGLKWLVTNASILEIDISKGLVVAGDSAGANITATVTHLIRDDPFFQGRQPTGQILQIPTSCDPRGQPAEYKHELKSLPLAENAHMSGLPAEAAFTMHAQYYQNDPTEPTASPLLFSSHANVPPALLQVAGLDIFRDEGILYAKLLKQAGVDTELIVYPGVPHGFFLAFDKLTASKKFQVDFRQGLRKFMPGARNYSILWGPHT</sequence>
<dbReference type="OrthoDB" id="408631at2759"/>
<comment type="similarity">
    <text evidence="1">Belongs to the 'GDXG' lipolytic enzyme family.</text>
</comment>
<evidence type="ECO:0000256" key="1">
    <source>
        <dbReference type="ARBA" id="ARBA00010515"/>
    </source>
</evidence>
<dbReference type="PANTHER" id="PTHR48081">
    <property type="entry name" value="AB HYDROLASE SUPERFAMILY PROTEIN C4A8.06C"/>
    <property type="match status" value="1"/>
</dbReference>
<proteinExistence type="inferred from homology"/>
<dbReference type="SUPFAM" id="SSF53474">
    <property type="entry name" value="alpha/beta-Hydrolases"/>
    <property type="match status" value="1"/>
</dbReference>
<dbReference type="GO" id="GO:0016787">
    <property type="term" value="F:hydrolase activity"/>
    <property type="evidence" value="ECO:0007669"/>
    <property type="project" value="UniProtKB-KW"/>
</dbReference>
<dbReference type="STRING" id="92696.A0A4R0R8B1"/>
<dbReference type="AlphaFoldDB" id="A0A4R0R8B1"/>
<dbReference type="Proteomes" id="UP000292702">
    <property type="component" value="Unassembled WGS sequence"/>
</dbReference>
<gene>
    <name evidence="5" type="ORF">EIP91_004739</name>
</gene>